<reference evidence="7 8" key="1">
    <citation type="journal article" date="2015" name="Sci. Rep.">
        <title>Genome of the facultative scuticociliatosis pathogen Pseudocohnilembus persalinus provides insight into its virulence through horizontal gene transfer.</title>
        <authorList>
            <person name="Xiong J."/>
            <person name="Wang G."/>
            <person name="Cheng J."/>
            <person name="Tian M."/>
            <person name="Pan X."/>
            <person name="Warren A."/>
            <person name="Jiang C."/>
            <person name="Yuan D."/>
            <person name="Miao W."/>
        </authorList>
    </citation>
    <scope>NUCLEOTIDE SEQUENCE [LARGE SCALE GENOMIC DNA]</scope>
    <source>
        <strain evidence="7">36N120E</strain>
    </source>
</reference>
<dbReference type="PANTHER" id="PTHR46203:SF1">
    <property type="entry name" value="MITOCHONDRIAL TRANSLATION RELEASE FACTOR IN RESCUE"/>
    <property type="match status" value="1"/>
</dbReference>
<evidence type="ECO:0000313" key="8">
    <source>
        <dbReference type="Proteomes" id="UP000054937"/>
    </source>
</evidence>
<dbReference type="GO" id="GO:0003747">
    <property type="term" value="F:translation release factor activity"/>
    <property type="evidence" value="ECO:0007669"/>
    <property type="project" value="InterPro"/>
</dbReference>
<accession>A0A0V0R899</accession>
<evidence type="ECO:0000313" key="7">
    <source>
        <dbReference type="EMBL" id="KRX10715.1"/>
    </source>
</evidence>
<dbReference type="InParanoid" id="A0A0V0R899"/>
<feature type="compositionally biased region" description="Polar residues" evidence="5">
    <location>
        <begin position="210"/>
        <end position="232"/>
    </location>
</feature>
<evidence type="ECO:0000256" key="1">
    <source>
        <dbReference type="ARBA" id="ARBA00004173"/>
    </source>
</evidence>
<dbReference type="EMBL" id="LDAU01000024">
    <property type="protein sequence ID" value="KRX10715.1"/>
    <property type="molecule type" value="Genomic_DNA"/>
</dbReference>
<dbReference type="AlphaFoldDB" id="A0A0V0R899"/>
<sequence>MNKIQKLCFHLCRQIQIHYDINTKPIKSPFFRSNQFNFKIYTCFSDNPEQNQNKLKQNQQIYDQNSVQKAEDIELNQKPLNKLEILRQQKHQHKKNQQELSQKRVQIKISEKDLEWSFIRGGGKGGQKVNKTSNCALLKHVPTGIQVKSHQSRDLEANKNYCLKKLKEKLDEIQNQEFSKKNVKIQKQQKQKAKAKKRAQEKYLAKNAENPENSQISQNQQKEKVIQNNDQQ</sequence>
<feature type="compositionally biased region" description="Basic residues" evidence="5">
    <location>
        <begin position="181"/>
        <end position="197"/>
    </location>
</feature>
<dbReference type="Proteomes" id="UP000054937">
    <property type="component" value="Unassembled WGS sequence"/>
</dbReference>
<dbReference type="OMA" id="EHAIGYD"/>
<feature type="region of interest" description="Disordered" evidence="5">
    <location>
        <begin position="181"/>
        <end position="232"/>
    </location>
</feature>
<evidence type="ECO:0000256" key="3">
    <source>
        <dbReference type="ARBA" id="ARBA00022946"/>
    </source>
</evidence>
<dbReference type="Pfam" id="PF00472">
    <property type="entry name" value="RF-1"/>
    <property type="match status" value="1"/>
</dbReference>
<evidence type="ECO:0000256" key="4">
    <source>
        <dbReference type="ARBA" id="ARBA00023128"/>
    </source>
</evidence>
<name>A0A0V0R899_PSEPJ</name>
<keyword evidence="8" id="KW-1185">Reference proteome</keyword>
<evidence type="ECO:0000256" key="2">
    <source>
        <dbReference type="ARBA" id="ARBA00010835"/>
    </source>
</evidence>
<organism evidence="7 8">
    <name type="scientific">Pseudocohnilembus persalinus</name>
    <name type="common">Ciliate</name>
    <dbReference type="NCBI Taxonomy" id="266149"/>
    <lineage>
        <taxon>Eukaryota</taxon>
        <taxon>Sar</taxon>
        <taxon>Alveolata</taxon>
        <taxon>Ciliophora</taxon>
        <taxon>Intramacronucleata</taxon>
        <taxon>Oligohymenophorea</taxon>
        <taxon>Scuticociliatia</taxon>
        <taxon>Philasterida</taxon>
        <taxon>Pseudocohnilembidae</taxon>
        <taxon>Pseudocohnilembus</taxon>
    </lineage>
</organism>
<proteinExistence type="inferred from homology"/>
<keyword evidence="3" id="KW-0809">Transit peptide</keyword>
<dbReference type="InterPro" id="IPR000352">
    <property type="entry name" value="Pep_chain_release_fac_I"/>
</dbReference>
<dbReference type="PANTHER" id="PTHR46203">
    <property type="entry name" value="PROBABLE PEPTIDE CHAIN RELEASE FACTOR C12ORF65"/>
    <property type="match status" value="1"/>
</dbReference>
<gene>
    <name evidence="7" type="ORF">PPERSA_08710</name>
</gene>
<dbReference type="InterPro" id="IPR052405">
    <property type="entry name" value="Mito_Transl_Release_Factor"/>
</dbReference>
<dbReference type="Gene3D" id="3.30.160.20">
    <property type="match status" value="1"/>
</dbReference>
<dbReference type="OrthoDB" id="277888at2759"/>
<protein>
    <recommendedName>
        <fullName evidence="6">Prokaryotic-type class I peptide chain release factors domain-containing protein</fullName>
    </recommendedName>
</protein>
<dbReference type="GO" id="GO:0005739">
    <property type="term" value="C:mitochondrion"/>
    <property type="evidence" value="ECO:0007669"/>
    <property type="project" value="UniProtKB-SubCell"/>
</dbReference>
<comment type="subcellular location">
    <subcellularLocation>
        <location evidence="1">Mitochondrion</location>
    </subcellularLocation>
</comment>
<evidence type="ECO:0000256" key="5">
    <source>
        <dbReference type="SAM" id="MobiDB-lite"/>
    </source>
</evidence>
<feature type="domain" description="Prokaryotic-type class I peptide chain release factors" evidence="6">
    <location>
        <begin position="104"/>
        <end position="200"/>
    </location>
</feature>
<comment type="similarity">
    <text evidence="2">Belongs to the prokaryotic/mitochondrial release factor family.</text>
</comment>
<evidence type="ECO:0000259" key="6">
    <source>
        <dbReference type="Pfam" id="PF00472"/>
    </source>
</evidence>
<keyword evidence="4" id="KW-0496">Mitochondrion</keyword>
<dbReference type="InterPro" id="IPR045853">
    <property type="entry name" value="Pep_chain_release_fac_I_sf"/>
</dbReference>
<dbReference type="SUPFAM" id="SSF75620">
    <property type="entry name" value="Release factor"/>
    <property type="match status" value="1"/>
</dbReference>
<comment type="caution">
    <text evidence="7">The sequence shown here is derived from an EMBL/GenBank/DDBJ whole genome shotgun (WGS) entry which is preliminary data.</text>
</comment>